<evidence type="ECO:0000259" key="3">
    <source>
        <dbReference type="PROSITE" id="PS50113"/>
    </source>
</evidence>
<name>A0A2P2DZC8_9LEPT</name>
<dbReference type="PANTHER" id="PTHR43156:SF2">
    <property type="entry name" value="STAGE II SPORULATION PROTEIN E"/>
    <property type="match status" value="1"/>
</dbReference>
<dbReference type="PROSITE" id="PS50113">
    <property type="entry name" value="PAC"/>
    <property type="match status" value="1"/>
</dbReference>
<dbReference type="SUPFAM" id="SSF55785">
    <property type="entry name" value="PYP-like sensor domain (PAS domain)"/>
    <property type="match status" value="1"/>
</dbReference>
<reference evidence="4 5" key="1">
    <citation type="submission" date="2018-02" db="EMBL/GenBank/DDBJ databases">
        <title>Novel Leptospira species isolated from soil and water in Japan.</title>
        <authorList>
            <person name="Nakao R."/>
            <person name="Masuzawa T."/>
        </authorList>
    </citation>
    <scope>NUCLEOTIDE SEQUENCE [LARGE SCALE GENOMIC DNA]</scope>
    <source>
        <strain evidence="4 5">YH101</strain>
    </source>
</reference>
<dbReference type="Gene3D" id="3.60.40.10">
    <property type="entry name" value="PPM-type phosphatase domain"/>
    <property type="match status" value="1"/>
</dbReference>
<sequence length="416" mass="46896">MALEGNEQILGENLALQKEIEQLKYQILIQNVLLDDFFNNSPTGYVNLDEKGHILKANVTFLDWLGFTRKELLQFSEFQNLLLKSQTAQFEKDFSWIKAGGQTNNQEFTLHKKDGNSLDVYLSGKIVSPPGEAILIRLTIVDVTEKKRTEKDLAKKSKEILQQNLLMKKDLTLAAGIQNALLPPGRAKKYISTLYLPLEKVGGDFFDFLSFTNPNKIGIFISDVAGHGVASAFITAIIKSTIHQMPEEVMDNPSELLSLLNDVILTYSDGRFVTALYAVIDFETGDMVCSHAGHPYPYVFNMDTVKELKLKHKRKPLGILSSEVLSSKQAHYINEEISLRGASRILFFTDGLLEACSEKRGLKFYEELLHDFLMKHRTEDSESLIAGIFSDLMEFLQDSDLNDDVCLVSVDLTVNR</sequence>
<evidence type="ECO:0000256" key="1">
    <source>
        <dbReference type="ARBA" id="ARBA00022801"/>
    </source>
</evidence>
<dbReference type="SUPFAM" id="SSF81606">
    <property type="entry name" value="PP2C-like"/>
    <property type="match status" value="1"/>
</dbReference>
<dbReference type="Pfam" id="PF13426">
    <property type="entry name" value="PAS_9"/>
    <property type="match status" value="1"/>
</dbReference>
<dbReference type="InterPro" id="IPR052016">
    <property type="entry name" value="Bact_Sigma-Reg"/>
</dbReference>
<dbReference type="PROSITE" id="PS50112">
    <property type="entry name" value="PAS"/>
    <property type="match status" value="1"/>
</dbReference>
<dbReference type="Gene3D" id="3.30.450.20">
    <property type="entry name" value="PAS domain"/>
    <property type="match status" value="1"/>
</dbReference>
<dbReference type="Pfam" id="PF07228">
    <property type="entry name" value="SpoIIE"/>
    <property type="match status" value="1"/>
</dbReference>
<feature type="domain" description="PAC" evidence="3">
    <location>
        <begin position="104"/>
        <end position="155"/>
    </location>
</feature>
<evidence type="ECO:0000313" key="4">
    <source>
        <dbReference type="EMBL" id="GBF49977.1"/>
    </source>
</evidence>
<accession>A0A2P2DZC8</accession>
<keyword evidence="1" id="KW-0378">Hydrolase</keyword>
<evidence type="ECO:0000259" key="2">
    <source>
        <dbReference type="PROSITE" id="PS50112"/>
    </source>
</evidence>
<dbReference type="InterPro" id="IPR036457">
    <property type="entry name" value="PPM-type-like_dom_sf"/>
</dbReference>
<dbReference type="EMBL" id="BFBB01000003">
    <property type="protein sequence ID" value="GBF49977.1"/>
    <property type="molecule type" value="Genomic_DNA"/>
</dbReference>
<protein>
    <recommendedName>
        <fullName evidence="6">PAS domain S-box protein</fullName>
    </recommendedName>
</protein>
<dbReference type="NCBIfam" id="TIGR00229">
    <property type="entry name" value="sensory_box"/>
    <property type="match status" value="1"/>
</dbReference>
<dbReference type="AlphaFoldDB" id="A0A2P2DZC8"/>
<dbReference type="SMART" id="SM00331">
    <property type="entry name" value="PP2C_SIG"/>
    <property type="match status" value="1"/>
</dbReference>
<dbReference type="InterPro" id="IPR001932">
    <property type="entry name" value="PPM-type_phosphatase-like_dom"/>
</dbReference>
<feature type="domain" description="PAS" evidence="2">
    <location>
        <begin position="30"/>
        <end position="73"/>
    </location>
</feature>
<dbReference type="InterPro" id="IPR000700">
    <property type="entry name" value="PAS-assoc_C"/>
</dbReference>
<dbReference type="PANTHER" id="PTHR43156">
    <property type="entry name" value="STAGE II SPORULATION PROTEIN E-RELATED"/>
    <property type="match status" value="1"/>
</dbReference>
<gene>
    <name evidence="4" type="ORF">LPTSP4_14980</name>
</gene>
<dbReference type="GO" id="GO:0016791">
    <property type="term" value="F:phosphatase activity"/>
    <property type="evidence" value="ECO:0007669"/>
    <property type="project" value="TreeGrafter"/>
</dbReference>
<proteinExistence type="predicted"/>
<evidence type="ECO:0008006" key="6">
    <source>
        <dbReference type="Google" id="ProtNLM"/>
    </source>
</evidence>
<dbReference type="Proteomes" id="UP000245133">
    <property type="component" value="Unassembled WGS sequence"/>
</dbReference>
<evidence type="ECO:0000313" key="5">
    <source>
        <dbReference type="Proteomes" id="UP000245133"/>
    </source>
</evidence>
<dbReference type="InterPro" id="IPR000014">
    <property type="entry name" value="PAS"/>
</dbReference>
<organism evidence="4 5">
    <name type="scientific">Leptospira ryugenii</name>
    <dbReference type="NCBI Taxonomy" id="1917863"/>
    <lineage>
        <taxon>Bacteria</taxon>
        <taxon>Pseudomonadati</taxon>
        <taxon>Spirochaetota</taxon>
        <taxon>Spirochaetia</taxon>
        <taxon>Leptospirales</taxon>
        <taxon>Leptospiraceae</taxon>
        <taxon>Leptospira</taxon>
    </lineage>
</organism>
<keyword evidence="5" id="KW-1185">Reference proteome</keyword>
<dbReference type="CDD" id="cd00130">
    <property type="entry name" value="PAS"/>
    <property type="match status" value="1"/>
</dbReference>
<dbReference type="InterPro" id="IPR035965">
    <property type="entry name" value="PAS-like_dom_sf"/>
</dbReference>
<comment type="caution">
    <text evidence="4">The sequence shown here is derived from an EMBL/GenBank/DDBJ whole genome shotgun (WGS) entry which is preliminary data.</text>
</comment>